<dbReference type="NCBIfam" id="TIGR00377">
    <property type="entry name" value="ant_ant_sig"/>
    <property type="match status" value="1"/>
</dbReference>
<dbReference type="RefSeq" id="WP_344663499.1">
    <property type="nucleotide sequence ID" value="NZ_BAAAQN010000001.1"/>
</dbReference>
<dbReference type="InterPro" id="IPR003658">
    <property type="entry name" value="Anti-sigma_ant"/>
</dbReference>
<dbReference type="SUPFAM" id="SSF52091">
    <property type="entry name" value="SpoIIaa-like"/>
    <property type="match status" value="1"/>
</dbReference>
<dbReference type="EMBL" id="BAAAQN010000001">
    <property type="protein sequence ID" value="GAA2011303.1"/>
    <property type="molecule type" value="Genomic_DNA"/>
</dbReference>
<dbReference type="Proteomes" id="UP001500751">
    <property type="component" value="Unassembled WGS sequence"/>
</dbReference>
<dbReference type="InterPro" id="IPR036513">
    <property type="entry name" value="STAS_dom_sf"/>
</dbReference>
<gene>
    <name evidence="4" type="ORF">GCM10009839_01720</name>
</gene>
<dbReference type="Gene3D" id="3.30.750.24">
    <property type="entry name" value="STAS domain"/>
    <property type="match status" value="1"/>
</dbReference>
<proteinExistence type="inferred from homology"/>
<protein>
    <recommendedName>
        <fullName evidence="2">Anti-sigma factor antagonist</fullName>
    </recommendedName>
</protein>
<evidence type="ECO:0000313" key="5">
    <source>
        <dbReference type="Proteomes" id="UP001500751"/>
    </source>
</evidence>
<name>A0ABP5EYN3_9ACTN</name>
<evidence type="ECO:0000313" key="4">
    <source>
        <dbReference type="EMBL" id="GAA2011303.1"/>
    </source>
</evidence>
<accession>A0ABP5EYN3</accession>
<dbReference type="CDD" id="cd07043">
    <property type="entry name" value="STAS_anti-anti-sigma_factors"/>
    <property type="match status" value="1"/>
</dbReference>
<evidence type="ECO:0000256" key="1">
    <source>
        <dbReference type="ARBA" id="ARBA00009013"/>
    </source>
</evidence>
<dbReference type="PROSITE" id="PS50801">
    <property type="entry name" value="STAS"/>
    <property type="match status" value="1"/>
</dbReference>
<feature type="domain" description="STAS" evidence="3">
    <location>
        <begin position="4"/>
        <end position="104"/>
    </location>
</feature>
<evidence type="ECO:0000259" key="3">
    <source>
        <dbReference type="PROSITE" id="PS50801"/>
    </source>
</evidence>
<keyword evidence="5" id="KW-1185">Reference proteome</keyword>
<comment type="similarity">
    <text evidence="1 2">Belongs to the anti-sigma-factor antagonist family.</text>
</comment>
<evidence type="ECO:0000256" key="2">
    <source>
        <dbReference type="RuleBase" id="RU003749"/>
    </source>
</evidence>
<dbReference type="PANTHER" id="PTHR33495:SF2">
    <property type="entry name" value="ANTI-SIGMA FACTOR ANTAGONIST TM_1081-RELATED"/>
    <property type="match status" value="1"/>
</dbReference>
<organism evidence="4 5">
    <name type="scientific">Catenulispora yoronensis</name>
    <dbReference type="NCBI Taxonomy" id="450799"/>
    <lineage>
        <taxon>Bacteria</taxon>
        <taxon>Bacillati</taxon>
        <taxon>Actinomycetota</taxon>
        <taxon>Actinomycetes</taxon>
        <taxon>Catenulisporales</taxon>
        <taxon>Catenulisporaceae</taxon>
        <taxon>Catenulispora</taxon>
    </lineage>
</organism>
<dbReference type="Pfam" id="PF01740">
    <property type="entry name" value="STAS"/>
    <property type="match status" value="1"/>
</dbReference>
<dbReference type="InterPro" id="IPR002645">
    <property type="entry name" value="STAS_dom"/>
</dbReference>
<comment type="caution">
    <text evidence="4">The sequence shown here is derived from an EMBL/GenBank/DDBJ whole genome shotgun (WGS) entry which is preliminary data.</text>
</comment>
<sequence length="104" mass="11116">MTGFSCQASVDDSQTVVAVSGDVDLAVVDVFWETLDTHLDTGRVVVLDCSRVEFLDSMGLRILVKASQKANEVGATFRLGECSPAVQRVLDLAGFAEAFSTDSQ</sequence>
<reference evidence="5" key="1">
    <citation type="journal article" date="2019" name="Int. J. Syst. Evol. Microbiol.">
        <title>The Global Catalogue of Microorganisms (GCM) 10K type strain sequencing project: providing services to taxonomists for standard genome sequencing and annotation.</title>
        <authorList>
            <consortium name="The Broad Institute Genomics Platform"/>
            <consortium name="The Broad Institute Genome Sequencing Center for Infectious Disease"/>
            <person name="Wu L."/>
            <person name="Ma J."/>
        </authorList>
    </citation>
    <scope>NUCLEOTIDE SEQUENCE [LARGE SCALE GENOMIC DNA]</scope>
    <source>
        <strain evidence="5">JCM 16014</strain>
    </source>
</reference>
<dbReference type="PANTHER" id="PTHR33495">
    <property type="entry name" value="ANTI-SIGMA FACTOR ANTAGONIST TM_1081-RELATED-RELATED"/>
    <property type="match status" value="1"/>
</dbReference>